<sequence length="213" mass="22405">MGIRVGHLGFVLVAGLLGVGCVATEQPECSGDVACESEEQVGVSEEALVTWTAAISEETAPAYCPGNTVVTGVSCQGAYCDNVALLCETVSNAAHNYSWTTSFSEEGTYYRICPNGFVTGLKCNGGWCDNMYLECMTVYGSPLWPCYWGGAFSEENPPAIVPAGYAVAGAWRVVEATATISVCITASCETGGRFGEILPRRDHGTASTLPRAL</sequence>
<keyword evidence="2" id="KW-1185">Reference proteome</keyword>
<organism evidence="1 2">
    <name type="scientific">Polyangium jinanense</name>
    <dbReference type="NCBI Taxonomy" id="2829994"/>
    <lineage>
        <taxon>Bacteria</taxon>
        <taxon>Pseudomonadati</taxon>
        <taxon>Myxococcota</taxon>
        <taxon>Polyangia</taxon>
        <taxon>Polyangiales</taxon>
        <taxon>Polyangiaceae</taxon>
        <taxon>Polyangium</taxon>
    </lineage>
</organism>
<dbReference type="RefSeq" id="WP_272460023.1">
    <property type="nucleotide sequence ID" value="NZ_JAGTJJ010000105.1"/>
</dbReference>
<evidence type="ECO:0008006" key="3">
    <source>
        <dbReference type="Google" id="ProtNLM"/>
    </source>
</evidence>
<dbReference type="PROSITE" id="PS51257">
    <property type="entry name" value="PROKAR_LIPOPROTEIN"/>
    <property type="match status" value="1"/>
</dbReference>
<dbReference type="AlphaFoldDB" id="A0A9X3XG06"/>
<comment type="caution">
    <text evidence="1">The sequence shown here is derived from an EMBL/GenBank/DDBJ whole genome shotgun (WGS) entry which is preliminary data.</text>
</comment>
<gene>
    <name evidence="1" type="ORF">KEG57_53155</name>
</gene>
<evidence type="ECO:0000313" key="1">
    <source>
        <dbReference type="EMBL" id="MDC3989322.1"/>
    </source>
</evidence>
<name>A0A9X3XG06_9BACT</name>
<evidence type="ECO:0000313" key="2">
    <source>
        <dbReference type="Proteomes" id="UP001151081"/>
    </source>
</evidence>
<accession>A0A9X3XG06</accession>
<protein>
    <recommendedName>
        <fullName evidence="3">Lipoprotein</fullName>
    </recommendedName>
</protein>
<dbReference type="Proteomes" id="UP001151081">
    <property type="component" value="Unassembled WGS sequence"/>
</dbReference>
<proteinExistence type="predicted"/>
<dbReference type="EMBL" id="JAGTJJ010000105">
    <property type="protein sequence ID" value="MDC3989322.1"/>
    <property type="molecule type" value="Genomic_DNA"/>
</dbReference>
<reference evidence="1 2" key="1">
    <citation type="submission" date="2021-04" db="EMBL/GenBank/DDBJ databases">
        <title>Genome analysis of Polyangium sp.</title>
        <authorList>
            <person name="Li Y."/>
            <person name="Wang J."/>
        </authorList>
    </citation>
    <scope>NUCLEOTIDE SEQUENCE [LARGE SCALE GENOMIC DNA]</scope>
    <source>
        <strain evidence="1 2">SDU14</strain>
    </source>
</reference>